<comment type="caution">
    <text evidence="1">The sequence shown here is derived from an EMBL/GenBank/DDBJ whole genome shotgun (WGS) entry which is preliminary data.</text>
</comment>
<evidence type="ECO:0000313" key="2">
    <source>
        <dbReference type="Proteomes" id="UP000295662"/>
    </source>
</evidence>
<sequence>MSDRFHKPKGLPSLAQQLCGYAKVILSFFRAALSRTNSFLATAVR</sequence>
<reference evidence="1 2" key="1">
    <citation type="submission" date="2019-03" db="EMBL/GenBank/DDBJ databases">
        <title>Genomic Encyclopedia of Archaeal and Bacterial Type Strains, Phase II (KMG-II): from individual species to whole genera.</title>
        <authorList>
            <person name="Goeker M."/>
        </authorList>
    </citation>
    <scope>NUCLEOTIDE SEQUENCE [LARGE SCALE GENOMIC DNA]</scope>
    <source>
        <strain evidence="1 2">ATCC 25309</strain>
    </source>
</reference>
<evidence type="ECO:0000313" key="1">
    <source>
        <dbReference type="EMBL" id="TDU62079.1"/>
    </source>
</evidence>
<name>A0A4R7RJS2_9BACT</name>
<gene>
    <name evidence="1" type="ORF">EI77_04772</name>
</gene>
<protein>
    <submittedName>
        <fullName evidence="1">Uncharacterized protein</fullName>
    </submittedName>
</protein>
<organism evidence="1 2">
    <name type="scientific">Prosthecobacter fusiformis</name>
    <dbReference type="NCBI Taxonomy" id="48464"/>
    <lineage>
        <taxon>Bacteria</taxon>
        <taxon>Pseudomonadati</taxon>
        <taxon>Verrucomicrobiota</taxon>
        <taxon>Verrucomicrobiia</taxon>
        <taxon>Verrucomicrobiales</taxon>
        <taxon>Verrucomicrobiaceae</taxon>
        <taxon>Prosthecobacter</taxon>
    </lineage>
</organism>
<feature type="non-terminal residue" evidence="1">
    <location>
        <position position="45"/>
    </location>
</feature>
<dbReference type="AlphaFoldDB" id="A0A4R7RJS2"/>
<proteinExistence type="predicted"/>
<dbReference type="EMBL" id="SOCA01000029">
    <property type="protein sequence ID" value="TDU62079.1"/>
    <property type="molecule type" value="Genomic_DNA"/>
</dbReference>
<dbReference type="Proteomes" id="UP000295662">
    <property type="component" value="Unassembled WGS sequence"/>
</dbReference>
<keyword evidence="2" id="KW-1185">Reference proteome</keyword>
<accession>A0A4R7RJS2</accession>